<evidence type="ECO:0000313" key="6">
    <source>
        <dbReference type="Proteomes" id="UP001187682"/>
    </source>
</evidence>
<gene>
    <name evidence="5" type="ORF">DNG_06606</name>
</gene>
<dbReference type="AlphaFoldDB" id="A0AAE8N2S6"/>
<keyword evidence="2 3" id="KW-0378">Hydrolase</keyword>
<dbReference type="InterPro" id="IPR019826">
    <property type="entry name" value="Carboxylesterase_B_AS"/>
</dbReference>
<name>A0AAE8N2S6_9PEZI</name>
<dbReference type="SUPFAM" id="SSF53474">
    <property type="entry name" value="alpha/beta-Hydrolases"/>
    <property type="match status" value="1"/>
</dbReference>
<evidence type="ECO:0000259" key="4">
    <source>
        <dbReference type="Pfam" id="PF00135"/>
    </source>
</evidence>
<accession>A0AAE8N2S6</accession>
<dbReference type="PROSITE" id="PS00122">
    <property type="entry name" value="CARBOXYLESTERASE_B_1"/>
    <property type="match status" value="1"/>
</dbReference>
<keyword evidence="6" id="KW-1185">Reference proteome</keyword>
<dbReference type="InterPro" id="IPR050309">
    <property type="entry name" value="Type-B_Carboxylest/Lipase"/>
</dbReference>
<evidence type="ECO:0000256" key="3">
    <source>
        <dbReference type="RuleBase" id="RU361235"/>
    </source>
</evidence>
<dbReference type="EMBL" id="ONZQ02000009">
    <property type="protein sequence ID" value="SPO03923.1"/>
    <property type="molecule type" value="Genomic_DNA"/>
</dbReference>
<dbReference type="EC" id="3.1.1.-" evidence="3"/>
<reference evidence="5" key="1">
    <citation type="submission" date="2018-03" db="EMBL/GenBank/DDBJ databases">
        <authorList>
            <person name="Guldener U."/>
        </authorList>
    </citation>
    <scope>NUCLEOTIDE SEQUENCE</scope>
</reference>
<dbReference type="Pfam" id="PF00135">
    <property type="entry name" value="COesterase"/>
    <property type="match status" value="1"/>
</dbReference>
<dbReference type="InterPro" id="IPR002018">
    <property type="entry name" value="CarbesteraseB"/>
</dbReference>
<dbReference type="PANTHER" id="PTHR11559">
    <property type="entry name" value="CARBOXYLESTERASE"/>
    <property type="match status" value="1"/>
</dbReference>
<dbReference type="Gene3D" id="3.40.50.1820">
    <property type="entry name" value="alpha/beta hydrolase"/>
    <property type="match status" value="1"/>
</dbReference>
<evidence type="ECO:0000256" key="2">
    <source>
        <dbReference type="ARBA" id="ARBA00022801"/>
    </source>
</evidence>
<sequence length="550" mass="58785">MEPRVRLPQGTYVGRRHLPTATRPRALDVFLGIPYALSTGGRDRFRPARAVPERGGEEDKEFNSAVLGPISPYTNAAGEPLASGEDCLSVNIVFPSPESGGMDGNAAREGKLPVVVYFHGGAFNMGFGADRDMLSFVAHSRRDVVAVSFNYRLGALGFLPSASVVGEEGRGALNLGLGDQKAAMAWVARNIGAFGGDVGRVGVIGISAGAHSIGHHLLSESPPFSKAILESGAPTSRAVLHPHHPRHESHFSEFLSALDIPTSDPAPLSRLRDVPLAKLTAAAQEVWETNAAAVTWPFQPVIDGPGGHIERSPLALLKEGRGRGVPLITGFCTHEGTAFVPRANDASSFRSFFQVLIPGLSATDMDVLEGLYPLSEYADPPPEGMGAHWRRLEAAYAHYAYIAPVLQTAAFLAPHAPVYVYEFAVPGGPLRTANHTDQTPYVTRSLEGAGMGHHEGLGAVSRAMHGFFSEFLAGEEALEGWPRFISPDEGGGDGLEAAKIMVFGRGNTELVGGEERGVAYEVRTLGAREMERIRFWWEKTILSQGMGDGI</sequence>
<comment type="caution">
    <text evidence="5">The sequence shown here is derived from an EMBL/GenBank/DDBJ whole genome shotgun (WGS) entry which is preliminary data.</text>
</comment>
<evidence type="ECO:0000313" key="5">
    <source>
        <dbReference type="EMBL" id="SPO03923.1"/>
    </source>
</evidence>
<feature type="domain" description="Carboxylesterase type B" evidence="4">
    <location>
        <begin position="2"/>
        <end position="473"/>
    </location>
</feature>
<proteinExistence type="inferred from homology"/>
<comment type="similarity">
    <text evidence="1 3">Belongs to the type-B carboxylesterase/lipase family.</text>
</comment>
<dbReference type="Proteomes" id="UP001187682">
    <property type="component" value="Unassembled WGS sequence"/>
</dbReference>
<dbReference type="InterPro" id="IPR029058">
    <property type="entry name" value="AB_hydrolase_fold"/>
</dbReference>
<dbReference type="GO" id="GO:0016787">
    <property type="term" value="F:hydrolase activity"/>
    <property type="evidence" value="ECO:0007669"/>
    <property type="project" value="UniProtKB-KW"/>
</dbReference>
<organism evidence="5 6">
    <name type="scientific">Cephalotrichum gorgonifer</name>
    <dbReference type="NCBI Taxonomy" id="2041049"/>
    <lineage>
        <taxon>Eukaryota</taxon>
        <taxon>Fungi</taxon>
        <taxon>Dikarya</taxon>
        <taxon>Ascomycota</taxon>
        <taxon>Pezizomycotina</taxon>
        <taxon>Sordariomycetes</taxon>
        <taxon>Hypocreomycetidae</taxon>
        <taxon>Microascales</taxon>
        <taxon>Microascaceae</taxon>
        <taxon>Cephalotrichum</taxon>
    </lineage>
</organism>
<evidence type="ECO:0000256" key="1">
    <source>
        <dbReference type="ARBA" id="ARBA00005964"/>
    </source>
</evidence>
<protein>
    <recommendedName>
        <fullName evidence="3">Carboxylic ester hydrolase</fullName>
        <ecNumber evidence="3">3.1.1.-</ecNumber>
    </recommendedName>
</protein>